<dbReference type="OrthoDB" id="9807797at2"/>
<proteinExistence type="predicted"/>
<dbReference type="InterPro" id="IPR029000">
    <property type="entry name" value="Cyclophilin-like_dom_sf"/>
</dbReference>
<dbReference type="SUPFAM" id="SSF50891">
    <property type="entry name" value="Cyclophilin-like"/>
    <property type="match status" value="1"/>
</dbReference>
<comment type="caution">
    <text evidence="3">The sequence shown here is derived from an EMBL/GenBank/DDBJ whole genome shotgun (WGS) entry which is preliminary data.</text>
</comment>
<keyword evidence="4" id="KW-1185">Reference proteome</keyword>
<feature type="region of interest" description="Disordered" evidence="1">
    <location>
        <begin position="1"/>
        <end position="23"/>
    </location>
</feature>
<dbReference type="Proteomes" id="UP000295399">
    <property type="component" value="Unassembled WGS sequence"/>
</dbReference>
<dbReference type="RefSeq" id="WP_132709238.1">
    <property type="nucleotide sequence ID" value="NZ_JACIGF010000010.1"/>
</dbReference>
<protein>
    <submittedName>
        <fullName evidence="3">Peptidyl-prolyl cis-trans isomerase A (Cyclophilin A)</fullName>
    </submittedName>
</protein>
<evidence type="ECO:0000313" key="3">
    <source>
        <dbReference type="EMBL" id="TCP32020.1"/>
    </source>
</evidence>
<gene>
    <name evidence="3" type="ORF">EV659_110100</name>
</gene>
<dbReference type="Gene3D" id="2.40.100.10">
    <property type="entry name" value="Cyclophilin-like"/>
    <property type="match status" value="1"/>
</dbReference>
<accession>A0A4R2PAD4</accession>
<evidence type="ECO:0000259" key="2">
    <source>
        <dbReference type="PROSITE" id="PS50072"/>
    </source>
</evidence>
<dbReference type="InterPro" id="IPR002130">
    <property type="entry name" value="Cyclophilin-type_PPIase_dom"/>
</dbReference>
<dbReference type="Pfam" id="PF00160">
    <property type="entry name" value="Pro_isomerase"/>
    <property type="match status" value="1"/>
</dbReference>
<feature type="domain" description="PPIase cyclophilin-type" evidence="2">
    <location>
        <begin position="27"/>
        <end position="190"/>
    </location>
</feature>
<name>A0A4R2PAD4_RHOSA</name>
<dbReference type="InParanoid" id="A0A4R2PAD4"/>
<keyword evidence="3" id="KW-0413">Isomerase</keyword>
<organism evidence="3 4">
    <name type="scientific">Rhodothalassium salexigens DSM 2132</name>
    <dbReference type="NCBI Taxonomy" id="1188247"/>
    <lineage>
        <taxon>Bacteria</taxon>
        <taxon>Pseudomonadati</taxon>
        <taxon>Pseudomonadota</taxon>
        <taxon>Alphaproteobacteria</taxon>
        <taxon>Rhodothalassiales</taxon>
        <taxon>Rhodothalassiaceae</taxon>
        <taxon>Rhodothalassium</taxon>
    </lineage>
</organism>
<dbReference type="GO" id="GO:0003755">
    <property type="term" value="F:peptidyl-prolyl cis-trans isomerase activity"/>
    <property type="evidence" value="ECO:0007669"/>
    <property type="project" value="InterPro"/>
</dbReference>
<reference evidence="3 4" key="1">
    <citation type="submission" date="2019-03" db="EMBL/GenBank/DDBJ databases">
        <title>Genomic Encyclopedia of Type Strains, Phase IV (KMG-IV): sequencing the most valuable type-strain genomes for metagenomic binning, comparative biology and taxonomic classification.</title>
        <authorList>
            <person name="Goeker M."/>
        </authorList>
    </citation>
    <scope>NUCLEOTIDE SEQUENCE [LARGE SCALE GENOMIC DNA]</scope>
    <source>
        <strain evidence="3 4">DSM 2132</strain>
    </source>
</reference>
<feature type="compositionally biased region" description="Pro residues" evidence="1">
    <location>
        <begin position="7"/>
        <end position="17"/>
    </location>
</feature>
<dbReference type="PROSITE" id="PS50072">
    <property type="entry name" value="CSA_PPIASE_2"/>
    <property type="match status" value="1"/>
</dbReference>
<evidence type="ECO:0000313" key="4">
    <source>
        <dbReference type="Proteomes" id="UP000295399"/>
    </source>
</evidence>
<dbReference type="EMBL" id="SLXO01000010">
    <property type="protein sequence ID" value="TCP32020.1"/>
    <property type="molecule type" value="Genomic_DNA"/>
</dbReference>
<evidence type="ECO:0000256" key="1">
    <source>
        <dbReference type="SAM" id="MobiDB-lite"/>
    </source>
</evidence>
<dbReference type="AlphaFoldDB" id="A0A4R2PAD4"/>
<sequence>MTADTPTPTPQPTPQPGPGRRRHLALDTGVGRLVIALDDAAAPLTCAYFADLAAMGAFDGTGFYRIVTRANASHRPDHPIEVAQGGLWVDDPQPLPPVAHEPTDRTGLRHRRGTVSAARFEPGRTYGGFFLCRADTPSLDAGGARHPDGQGFAAFGQLVEGVDSLDRLFGRAGAQEMLDPPVPILRAEVI</sequence>